<protein>
    <submittedName>
        <fullName evidence="2">Transmembrane protein 185A</fullName>
    </submittedName>
</protein>
<dbReference type="PANTHER" id="PTHR13568">
    <property type="entry name" value="FAM11A, B PROTEIN"/>
    <property type="match status" value="1"/>
</dbReference>
<feature type="non-terminal residue" evidence="2">
    <location>
        <position position="1"/>
    </location>
</feature>
<dbReference type="Pfam" id="PF10269">
    <property type="entry name" value="Tmemb_185A"/>
    <property type="match status" value="1"/>
</dbReference>
<feature type="transmembrane region" description="Helical" evidence="1">
    <location>
        <begin position="83"/>
        <end position="101"/>
    </location>
</feature>
<feature type="transmembrane region" description="Helical" evidence="1">
    <location>
        <begin position="21"/>
        <end position="47"/>
    </location>
</feature>
<reference evidence="2" key="1">
    <citation type="journal article" date="2013" name="Genome Biol. Evol.">
        <title>Punctuated emergences of genetic and phenotypic innovations in eumetazoan, bilaterian, euteleostome, and hominidae ancestors.</title>
        <authorList>
            <person name="Wenger Y."/>
            <person name="Galliot B."/>
        </authorList>
    </citation>
    <scope>NUCLEOTIDE SEQUENCE</scope>
    <source>
        <tissue evidence="2">Whole animals</tissue>
    </source>
</reference>
<feature type="transmembrane region" description="Helical" evidence="1">
    <location>
        <begin position="53"/>
        <end position="71"/>
    </location>
</feature>
<name>T2M9P8_HYDVU</name>
<evidence type="ECO:0000313" key="2">
    <source>
        <dbReference type="EMBL" id="CDG68615.1"/>
    </source>
</evidence>
<gene>
    <name evidence="2" type="primary">TMEM185A</name>
</gene>
<feature type="transmembrane region" description="Helical" evidence="1">
    <location>
        <begin position="246"/>
        <end position="267"/>
    </location>
</feature>
<dbReference type="InterPro" id="IPR019396">
    <property type="entry name" value="TM_Fragile-X-F-assoc"/>
</dbReference>
<keyword evidence="1 2" id="KW-0812">Transmembrane</keyword>
<feature type="transmembrane region" description="Helical" evidence="1">
    <location>
        <begin position="215"/>
        <end position="234"/>
    </location>
</feature>
<feature type="transmembrane region" description="Helical" evidence="1">
    <location>
        <begin position="148"/>
        <end position="164"/>
    </location>
</feature>
<keyword evidence="1" id="KW-0472">Membrane</keyword>
<feature type="transmembrane region" description="Helical" evidence="1">
    <location>
        <begin position="170"/>
        <end position="195"/>
    </location>
</feature>
<organism evidence="2">
    <name type="scientific">Hydra vulgaris</name>
    <name type="common">Hydra</name>
    <name type="synonym">Hydra attenuata</name>
    <dbReference type="NCBI Taxonomy" id="6087"/>
    <lineage>
        <taxon>Eukaryota</taxon>
        <taxon>Metazoa</taxon>
        <taxon>Cnidaria</taxon>
        <taxon>Hydrozoa</taxon>
        <taxon>Hydroidolina</taxon>
        <taxon>Anthoathecata</taxon>
        <taxon>Aplanulata</taxon>
        <taxon>Hydridae</taxon>
        <taxon>Hydra</taxon>
    </lineage>
</organism>
<dbReference type="KEGG" id="hmg:100215419"/>
<proteinExistence type="evidence at transcript level"/>
<feature type="transmembrane region" description="Helical" evidence="1">
    <location>
        <begin position="113"/>
        <end position="136"/>
    </location>
</feature>
<dbReference type="OrthoDB" id="72976at2759"/>
<dbReference type="EMBL" id="HAAD01002383">
    <property type="protein sequence ID" value="CDG68615.1"/>
    <property type="molecule type" value="mRNA"/>
</dbReference>
<dbReference type="OMA" id="HEFGKHD"/>
<sequence length="344" mass="40073">MCCLFHMDLKGLFSTFNPSKFLIYASLLLFAIFLGLRLDGFLLWSYYTVFIPLWIWKAVVLFGAAIGLLIWLKHPEYRHESTVDIQAMLISASLHLLLLLFEILLCTNMEYHAIAYRIVFIPLFCISTFALAGCVWGFRHERQLEFETFFAVNTLQFVCISLKWDEVVSWTWLVVLVPVWIILCLLFICVLYYIIWALLFMRSPEIAPQQRKTHVFNAIVTWFMVVPLIIFMVMLSRKLDGVNNSYFSVIFIPLHIALINLLISSFYQKSGNLWWFGMRQDFCEVLLSRLPLLREYGNVSYKFSDAIVDTNRSDNSNIEEIESYSKKRVTPKIVGSLTAIDTPD</sequence>
<evidence type="ECO:0000256" key="1">
    <source>
        <dbReference type="SAM" id="Phobius"/>
    </source>
</evidence>
<accession>T2M9P8</accession>
<dbReference type="AlphaFoldDB" id="T2M9P8"/>
<keyword evidence="1" id="KW-1133">Transmembrane helix</keyword>
<dbReference type="PANTHER" id="PTHR13568:SF6">
    <property type="entry name" value="TRANSMEMBRANE PROTEIN 185A"/>
    <property type="match status" value="1"/>
</dbReference>